<keyword evidence="4 9" id="KW-0028">Amino-acid biosynthesis</keyword>
<organism evidence="11 12">
    <name type="scientific">Metallumcola ferriviriculae</name>
    <dbReference type="NCBI Taxonomy" id="3039180"/>
    <lineage>
        <taxon>Bacteria</taxon>
        <taxon>Bacillati</taxon>
        <taxon>Bacillota</taxon>
        <taxon>Clostridia</taxon>
        <taxon>Neomoorellales</taxon>
        <taxon>Desulfitibacteraceae</taxon>
        <taxon>Metallumcola</taxon>
    </lineage>
</organism>
<dbReference type="KEGG" id="dbc:MFMK1_000571"/>
<dbReference type="CDD" id="cd00331">
    <property type="entry name" value="IGPS"/>
    <property type="match status" value="1"/>
</dbReference>
<dbReference type="GO" id="GO:0004425">
    <property type="term" value="F:indole-3-glycerol-phosphate synthase activity"/>
    <property type="evidence" value="ECO:0007669"/>
    <property type="project" value="UniProtKB-UniRule"/>
</dbReference>
<dbReference type="InterPro" id="IPR045186">
    <property type="entry name" value="Indole-3-glycerol_P_synth"/>
</dbReference>
<name>A0AAU0UKS3_9FIRM</name>
<dbReference type="Proteomes" id="UP001329915">
    <property type="component" value="Chromosome"/>
</dbReference>
<dbReference type="EMBL" id="CP121694">
    <property type="protein sequence ID" value="WRO20781.1"/>
    <property type="molecule type" value="Genomic_DNA"/>
</dbReference>
<keyword evidence="6 9" id="KW-0822">Tryptophan biosynthesis</keyword>
<dbReference type="PROSITE" id="PS00614">
    <property type="entry name" value="IGPS"/>
    <property type="match status" value="1"/>
</dbReference>
<evidence type="ECO:0000256" key="3">
    <source>
        <dbReference type="ARBA" id="ARBA00008737"/>
    </source>
</evidence>
<evidence type="ECO:0000256" key="6">
    <source>
        <dbReference type="ARBA" id="ARBA00022822"/>
    </source>
</evidence>
<dbReference type="PANTHER" id="PTHR22854">
    <property type="entry name" value="TRYPTOPHAN BIOSYNTHESIS PROTEIN"/>
    <property type="match status" value="1"/>
</dbReference>
<keyword evidence="7 9" id="KW-0057">Aromatic amino acid biosynthesis</keyword>
<dbReference type="PANTHER" id="PTHR22854:SF2">
    <property type="entry name" value="INDOLE-3-GLYCEROL-PHOSPHATE SYNTHASE"/>
    <property type="match status" value="1"/>
</dbReference>
<dbReference type="Pfam" id="PF00218">
    <property type="entry name" value="IGPS"/>
    <property type="match status" value="1"/>
</dbReference>
<evidence type="ECO:0000313" key="11">
    <source>
        <dbReference type="EMBL" id="WRO20781.1"/>
    </source>
</evidence>
<comment type="catalytic activity">
    <reaction evidence="1 9">
        <text>1-(2-carboxyphenylamino)-1-deoxy-D-ribulose 5-phosphate + H(+) = (1S,2R)-1-C-(indol-3-yl)glycerol 3-phosphate + CO2 + H2O</text>
        <dbReference type="Rhea" id="RHEA:23476"/>
        <dbReference type="ChEBI" id="CHEBI:15377"/>
        <dbReference type="ChEBI" id="CHEBI:15378"/>
        <dbReference type="ChEBI" id="CHEBI:16526"/>
        <dbReference type="ChEBI" id="CHEBI:58613"/>
        <dbReference type="ChEBI" id="CHEBI:58866"/>
        <dbReference type="EC" id="4.1.1.48"/>
    </reaction>
</comment>
<dbReference type="InterPro" id="IPR013785">
    <property type="entry name" value="Aldolase_TIM"/>
</dbReference>
<dbReference type="InterPro" id="IPR001468">
    <property type="entry name" value="Indole-3-GlycerolPSynthase_CS"/>
</dbReference>
<reference evidence="11 12" key="1">
    <citation type="submission" date="2023-04" db="EMBL/GenBank/DDBJ databases">
        <authorList>
            <person name="Hsu D."/>
        </authorList>
    </citation>
    <scope>NUCLEOTIDE SEQUENCE [LARGE SCALE GENOMIC DNA]</scope>
    <source>
        <strain evidence="11 12">MK1</strain>
    </source>
</reference>
<dbReference type="FunFam" id="3.20.20.70:FF:000024">
    <property type="entry name" value="Indole-3-glycerol phosphate synthase"/>
    <property type="match status" value="1"/>
</dbReference>
<sequence length="261" mass="28925">MSGFLSEIVKIKKEEVTRGCRELPITDLKTIITSRDYQPGAFVHALRSDGFKVIAEVKQASPSRGSFEHRWEKNELINQYQQGGAAAISVITDEKYFQGSYRLLGKVVDRTILPVLHKEFIIDPWQILRGRAAGASAVLLIAALVDDVMLKELYLTAKNLGMDCLLEVHDRNELDRILGLQPEVIGVNNRNLKTLTVNIDTAVSLAAELPQTAVSIAESGIKTFCEAQRLADAGYNGVLMGEALVTNVQPKQLLKKLRQVR</sequence>
<keyword evidence="8 9" id="KW-0456">Lyase</keyword>
<dbReference type="Gene3D" id="3.20.20.70">
    <property type="entry name" value="Aldolase class I"/>
    <property type="match status" value="1"/>
</dbReference>
<evidence type="ECO:0000256" key="4">
    <source>
        <dbReference type="ARBA" id="ARBA00022605"/>
    </source>
</evidence>
<proteinExistence type="inferred from homology"/>
<evidence type="ECO:0000256" key="2">
    <source>
        <dbReference type="ARBA" id="ARBA00004696"/>
    </source>
</evidence>
<evidence type="ECO:0000313" key="12">
    <source>
        <dbReference type="Proteomes" id="UP001329915"/>
    </source>
</evidence>
<evidence type="ECO:0000259" key="10">
    <source>
        <dbReference type="Pfam" id="PF00218"/>
    </source>
</evidence>
<evidence type="ECO:0000256" key="9">
    <source>
        <dbReference type="HAMAP-Rule" id="MF_00134"/>
    </source>
</evidence>
<keyword evidence="12" id="KW-1185">Reference proteome</keyword>
<dbReference type="InterPro" id="IPR013798">
    <property type="entry name" value="Indole-3-glycerol_P_synth_dom"/>
</dbReference>
<comment type="pathway">
    <text evidence="2 9">Amino-acid biosynthesis; L-tryptophan biosynthesis; L-tryptophan from chorismate: step 4/5.</text>
</comment>
<keyword evidence="5 9" id="KW-0210">Decarboxylase</keyword>
<dbReference type="EC" id="4.1.1.48" evidence="9"/>
<dbReference type="RefSeq" id="WP_366923661.1">
    <property type="nucleotide sequence ID" value="NZ_CP121694.1"/>
</dbReference>
<gene>
    <name evidence="9 11" type="primary">trpC</name>
    <name evidence="11" type="ORF">MFMK1_000571</name>
</gene>
<evidence type="ECO:0000256" key="1">
    <source>
        <dbReference type="ARBA" id="ARBA00001633"/>
    </source>
</evidence>
<comment type="similarity">
    <text evidence="3 9">Belongs to the TrpC family.</text>
</comment>
<accession>A0AAU0UKS3</accession>
<evidence type="ECO:0000256" key="7">
    <source>
        <dbReference type="ARBA" id="ARBA00023141"/>
    </source>
</evidence>
<dbReference type="GO" id="GO:0000162">
    <property type="term" value="P:L-tryptophan biosynthetic process"/>
    <property type="evidence" value="ECO:0007669"/>
    <property type="project" value="UniProtKB-UniRule"/>
</dbReference>
<dbReference type="AlphaFoldDB" id="A0AAU0UKS3"/>
<dbReference type="HAMAP" id="MF_00134_B">
    <property type="entry name" value="IGPS_B"/>
    <property type="match status" value="1"/>
</dbReference>
<evidence type="ECO:0000256" key="8">
    <source>
        <dbReference type="ARBA" id="ARBA00023239"/>
    </source>
</evidence>
<dbReference type="NCBIfam" id="NF001377">
    <property type="entry name" value="PRK00278.2-4"/>
    <property type="match status" value="1"/>
</dbReference>
<dbReference type="SUPFAM" id="SSF51366">
    <property type="entry name" value="Ribulose-phoshate binding barrel"/>
    <property type="match status" value="1"/>
</dbReference>
<dbReference type="GO" id="GO:0004640">
    <property type="term" value="F:phosphoribosylanthranilate isomerase activity"/>
    <property type="evidence" value="ECO:0007669"/>
    <property type="project" value="TreeGrafter"/>
</dbReference>
<evidence type="ECO:0000256" key="5">
    <source>
        <dbReference type="ARBA" id="ARBA00022793"/>
    </source>
</evidence>
<protein>
    <recommendedName>
        <fullName evidence="9">Indole-3-glycerol phosphate synthase</fullName>
        <shortName evidence="9">IGPS</shortName>
        <ecNumber evidence="9">4.1.1.48</ecNumber>
    </recommendedName>
</protein>
<feature type="domain" description="Indole-3-glycerol phosphate synthase" evidence="10">
    <location>
        <begin position="5"/>
        <end position="257"/>
    </location>
</feature>
<dbReference type="InterPro" id="IPR011060">
    <property type="entry name" value="RibuloseP-bd_barrel"/>
</dbReference>